<gene>
    <name evidence="1" type="ORF">J3Q64DRAFT_1636973</name>
</gene>
<comment type="caution">
    <text evidence="1">The sequence shown here is derived from an EMBL/GenBank/DDBJ whole genome shotgun (WGS) entry which is preliminary data.</text>
</comment>
<sequence length="161" mass="18295">IKNLKENGHEIVGYIRKSTGEKDDITRIRLLNQISVNLRERSLVTKVFASFSCESNQPLLARDLKKNTGVLSGIIADGDMQGEKKEKKICIVVIDFTGLTTNPEDLEQFLKNSPNIVKIIIDKLPYTNTIHIYNSDELLNSPDKLQEFKCRSSTLFQRSLK</sequence>
<evidence type="ECO:0000313" key="1">
    <source>
        <dbReference type="EMBL" id="KAL0089905.1"/>
    </source>
</evidence>
<organism evidence="1 2">
    <name type="scientific">Phycomyces blakesleeanus</name>
    <dbReference type="NCBI Taxonomy" id="4837"/>
    <lineage>
        <taxon>Eukaryota</taxon>
        <taxon>Fungi</taxon>
        <taxon>Fungi incertae sedis</taxon>
        <taxon>Mucoromycota</taxon>
        <taxon>Mucoromycotina</taxon>
        <taxon>Mucoromycetes</taxon>
        <taxon>Mucorales</taxon>
        <taxon>Phycomycetaceae</taxon>
        <taxon>Phycomyces</taxon>
    </lineage>
</organism>
<evidence type="ECO:0000313" key="2">
    <source>
        <dbReference type="Proteomes" id="UP001448207"/>
    </source>
</evidence>
<dbReference type="Proteomes" id="UP001448207">
    <property type="component" value="Unassembled WGS sequence"/>
</dbReference>
<name>A0ABR3B514_PHYBL</name>
<reference evidence="1 2" key="1">
    <citation type="submission" date="2024-04" db="EMBL/GenBank/DDBJ databases">
        <title>Symmetric and asymmetric DNA N6-adenine methylation regulates different biological responses in Mucorales.</title>
        <authorList>
            <consortium name="Lawrence Berkeley National Laboratory"/>
            <person name="Lax C."/>
            <person name="Mondo S.J."/>
            <person name="Osorio-Concepcion M."/>
            <person name="Muszewska A."/>
            <person name="Corrochano-Luque M."/>
            <person name="Gutierrez G."/>
            <person name="Riley R."/>
            <person name="Lipzen A."/>
            <person name="Guo J."/>
            <person name="Hundley H."/>
            <person name="Amirebrahimi M."/>
            <person name="Ng V."/>
            <person name="Lorenzo-Gutierrez D."/>
            <person name="Binder U."/>
            <person name="Yang J."/>
            <person name="Song Y."/>
            <person name="Canovas D."/>
            <person name="Navarro E."/>
            <person name="Freitag M."/>
            <person name="Gabaldon T."/>
            <person name="Grigoriev I.V."/>
            <person name="Corrochano L.M."/>
            <person name="Nicolas F.E."/>
            <person name="Garre V."/>
        </authorList>
    </citation>
    <scope>NUCLEOTIDE SEQUENCE [LARGE SCALE GENOMIC DNA]</scope>
    <source>
        <strain evidence="1 2">L51</strain>
    </source>
</reference>
<keyword evidence="2" id="KW-1185">Reference proteome</keyword>
<protein>
    <submittedName>
        <fullName evidence="1">Uncharacterized protein</fullName>
    </submittedName>
</protein>
<feature type="non-terminal residue" evidence="1">
    <location>
        <position position="1"/>
    </location>
</feature>
<proteinExistence type="predicted"/>
<accession>A0ABR3B514</accession>
<dbReference type="EMBL" id="JBCLYO010000004">
    <property type="protein sequence ID" value="KAL0089905.1"/>
    <property type="molecule type" value="Genomic_DNA"/>
</dbReference>